<dbReference type="Gene3D" id="3.40.50.150">
    <property type="entry name" value="Vaccinia Virus protein VP39"/>
    <property type="match status" value="1"/>
</dbReference>
<dbReference type="RefSeq" id="WP_070392561.1">
    <property type="nucleotide sequence ID" value="NZ_CP017599.1"/>
</dbReference>
<evidence type="ECO:0000313" key="2">
    <source>
        <dbReference type="EMBL" id="AOX00090.1"/>
    </source>
</evidence>
<dbReference type="Pfam" id="PF08241">
    <property type="entry name" value="Methyltransf_11"/>
    <property type="match status" value="1"/>
</dbReference>
<dbReference type="InterPro" id="IPR013216">
    <property type="entry name" value="Methyltransf_11"/>
</dbReference>
<dbReference type="KEGG" id="mpro:BJP34_12115"/>
<gene>
    <name evidence="2" type="ORF">BJP34_12115</name>
</gene>
<dbReference type="AlphaFoldDB" id="A0A1D8TR26"/>
<feature type="domain" description="Methyltransferase type 11" evidence="1">
    <location>
        <begin position="88"/>
        <end position="188"/>
    </location>
</feature>
<accession>A0A1D8TR26</accession>
<organism evidence="2 3">
    <name type="scientific">Moorena producens PAL-8-15-08-1</name>
    <dbReference type="NCBI Taxonomy" id="1458985"/>
    <lineage>
        <taxon>Bacteria</taxon>
        <taxon>Bacillati</taxon>
        <taxon>Cyanobacteriota</taxon>
        <taxon>Cyanophyceae</taxon>
        <taxon>Coleofasciculales</taxon>
        <taxon>Coleofasciculaceae</taxon>
        <taxon>Moorena</taxon>
    </lineage>
</organism>
<name>A0A1D8TR26_9CYAN</name>
<evidence type="ECO:0000259" key="1">
    <source>
        <dbReference type="Pfam" id="PF08241"/>
    </source>
</evidence>
<dbReference type="Proteomes" id="UP000177870">
    <property type="component" value="Chromosome"/>
</dbReference>
<evidence type="ECO:0000313" key="3">
    <source>
        <dbReference type="Proteomes" id="UP000177870"/>
    </source>
</evidence>
<dbReference type="CDD" id="cd02440">
    <property type="entry name" value="AdoMet_MTases"/>
    <property type="match status" value="1"/>
</dbReference>
<dbReference type="InterPro" id="IPR029063">
    <property type="entry name" value="SAM-dependent_MTases_sf"/>
</dbReference>
<protein>
    <submittedName>
        <fullName evidence="2">Methyltransferase type 11</fullName>
    </submittedName>
</protein>
<keyword evidence="2" id="KW-0489">Methyltransferase</keyword>
<dbReference type="OrthoDB" id="465636at2"/>
<dbReference type="SUPFAM" id="SSF53335">
    <property type="entry name" value="S-adenosyl-L-methionine-dependent methyltransferases"/>
    <property type="match status" value="1"/>
</dbReference>
<proteinExistence type="predicted"/>
<keyword evidence="2" id="KW-0808">Transferase</keyword>
<dbReference type="STRING" id="1458985.BJP34_12115"/>
<dbReference type="GO" id="GO:0008757">
    <property type="term" value="F:S-adenosylmethionine-dependent methyltransferase activity"/>
    <property type="evidence" value="ECO:0007669"/>
    <property type="project" value="InterPro"/>
</dbReference>
<dbReference type="EMBL" id="CP017599">
    <property type="protein sequence ID" value="AOX00090.1"/>
    <property type="molecule type" value="Genomic_DNA"/>
</dbReference>
<sequence length="251" mass="28296">MQNVDFEIKIPEIESARNLPIQEEFFWLSQNGKETKLRVHDYSELYRIPDLYRHLIEKLHSISHTVLSSRLIDRVTQAGETVEDLVLLEVGAGSGMVGKALVDLGVKSVTGIDILPEAAEAAAREYPGVYENYYVEDLTNLSHTAREGLNSQSFNGLVCGSALGFNHIPAQGWATAFNAIAPNGWIAFNVQKERWEDKSSASFLAWHPWVGKTDIFEIVETHEYQHRFHLDGRPLYYIAIIGKKRGNIPES</sequence>
<dbReference type="GO" id="GO:0032259">
    <property type="term" value="P:methylation"/>
    <property type="evidence" value="ECO:0007669"/>
    <property type="project" value="UniProtKB-KW"/>
</dbReference>
<reference evidence="3" key="1">
    <citation type="submission" date="2016-10" db="EMBL/GenBank/DDBJ databases">
        <title>Comparative genomics uncovers the prolific and rare metabolic potential of the cyanobacterial genus Moorea.</title>
        <authorList>
            <person name="Leao T."/>
            <person name="Castelao G."/>
            <person name="Korobeynikov A."/>
            <person name="Monroe E.A."/>
            <person name="Podell S."/>
            <person name="Glukhov E."/>
            <person name="Allen E."/>
            <person name="Gerwick W.H."/>
            <person name="Gerwick L."/>
        </authorList>
    </citation>
    <scope>NUCLEOTIDE SEQUENCE [LARGE SCALE GENOMIC DNA]</scope>
    <source>
        <strain evidence="3">PAL-8-15-08-1</strain>
    </source>
</reference>